<dbReference type="GO" id="GO:0003824">
    <property type="term" value="F:catalytic activity"/>
    <property type="evidence" value="ECO:0007669"/>
    <property type="project" value="UniProtKB-ARBA"/>
</dbReference>
<dbReference type="PANTHER" id="PTHR42964">
    <property type="entry name" value="ENOYL-COA HYDRATASE"/>
    <property type="match status" value="1"/>
</dbReference>
<dbReference type="InterPro" id="IPR051683">
    <property type="entry name" value="Enoyl-CoA_Hydratase/Isomerase"/>
</dbReference>
<dbReference type="EMBL" id="JOKH01000002">
    <property type="protein sequence ID" value="KEQ18422.1"/>
    <property type="molecule type" value="Genomic_DNA"/>
</dbReference>
<dbReference type="CDD" id="cd06558">
    <property type="entry name" value="crotonase-like"/>
    <property type="match status" value="1"/>
</dbReference>
<dbReference type="Gene3D" id="3.90.226.10">
    <property type="entry name" value="2-enoyl-CoA Hydratase, Chain A, domain 1"/>
    <property type="match status" value="1"/>
</dbReference>
<keyword evidence="3" id="KW-1185">Reference proteome</keyword>
<accession>A0A081NIZ9</accession>
<dbReference type="InterPro" id="IPR014748">
    <property type="entry name" value="Enoyl-CoA_hydra_C"/>
</dbReference>
<name>A0A081NIZ9_9GAMM</name>
<dbReference type="PANTHER" id="PTHR42964:SF1">
    <property type="entry name" value="POLYKETIDE BIOSYNTHESIS ENOYL-COA HYDRATASE PKSH-RELATED"/>
    <property type="match status" value="1"/>
</dbReference>
<dbReference type="STRING" id="1137799.GZ78_13050"/>
<evidence type="ECO:0000313" key="2">
    <source>
        <dbReference type="EMBL" id="KEQ18422.1"/>
    </source>
</evidence>
<gene>
    <name evidence="2" type="ORF">GZ78_13050</name>
</gene>
<sequence length="262" mass="28025">MKLSDFETLQPCLEEGTLAIHLNRPEARNALSDQMIDELMEVFGQLEGNRSVRAIVLRGNGGHFCAGADLKSMNSANSEPESAFKSNRRFGDLITAVGHLEQVVIAAIEGAVMGGGFGMVCVSDFAISTSTAKFGMPETTLGIPPAQIAPFVVHRIGLTQARRLALMGERISGTEACELGIVHQCVDSSEALDTAVQEAIKRVKRCAPDANAMTKALMLSMAGQPSQESLDHAARLFSNAVTGEEGLEGIQAFKEKRSPHWA</sequence>
<dbReference type="Pfam" id="PF00378">
    <property type="entry name" value="ECH_1"/>
    <property type="match status" value="1"/>
</dbReference>
<dbReference type="eggNOG" id="COG1024">
    <property type="taxonomic scope" value="Bacteria"/>
</dbReference>
<evidence type="ECO:0000256" key="1">
    <source>
        <dbReference type="ARBA" id="ARBA00005254"/>
    </source>
</evidence>
<dbReference type="OrthoDB" id="9807606at2"/>
<dbReference type="InterPro" id="IPR001753">
    <property type="entry name" value="Enoyl-CoA_hydra/iso"/>
</dbReference>
<protein>
    <submittedName>
        <fullName evidence="2">Enoyl-CoA hydratase</fullName>
    </submittedName>
</protein>
<dbReference type="Gene3D" id="1.10.12.10">
    <property type="entry name" value="Lyase 2-enoyl-coa Hydratase, Chain A, domain 2"/>
    <property type="match status" value="1"/>
</dbReference>
<comment type="caution">
    <text evidence="2">The sequence shown here is derived from an EMBL/GenBank/DDBJ whole genome shotgun (WGS) entry which is preliminary data.</text>
</comment>
<organism evidence="2 3">
    <name type="scientific">Endozoicomonas numazuensis</name>
    <dbReference type="NCBI Taxonomy" id="1137799"/>
    <lineage>
        <taxon>Bacteria</taxon>
        <taxon>Pseudomonadati</taxon>
        <taxon>Pseudomonadota</taxon>
        <taxon>Gammaproteobacteria</taxon>
        <taxon>Oceanospirillales</taxon>
        <taxon>Endozoicomonadaceae</taxon>
        <taxon>Endozoicomonas</taxon>
    </lineage>
</organism>
<proteinExistence type="inferred from homology"/>
<dbReference type="Proteomes" id="UP000028073">
    <property type="component" value="Unassembled WGS sequence"/>
</dbReference>
<comment type="similarity">
    <text evidence="1">Belongs to the enoyl-CoA hydratase/isomerase family.</text>
</comment>
<dbReference type="SUPFAM" id="SSF52096">
    <property type="entry name" value="ClpP/crotonase"/>
    <property type="match status" value="1"/>
</dbReference>
<reference evidence="2 3" key="1">
    <citation type="submission" date="2014-06" db="EMBL/GenBank/DDBJ databases">
        <title>Whole Genome Sequences of Three Symbiotic Endozoicomonas Bacteria.</title>
        <authorList>
            <person name="Neave M.J."/>
            <person name="Apprill A."/>
            <person name="Voolstra C.R."/>
        </authorList>
    </citation>
    <scope>NUCLEOTIDE SEQUENCE [LARGE SCALE GENOMIC DNA]</scope>
    <source>
        <strain evidence="2 3">DSM 25634</strain>
    </source>
</reference>
<dbReference type="GO" id="GO:0008300">
    <property type="term" value="P:isoprenoid catabolic process"/>
    <property type="evidence" value="ECO:0007669"/>
    <property type="project" value="TreeGrafter"/>
</dbReference>
<dbReference type="InterPro" id="IPR029045">
    <property type="entry name" value="ClpP/crotonase-like_dom_sf"/>
</dbReference>
<evidence type="ECO:0000313" key="3">
    <source>
        <dbReference type="Proteomes" id="UP000028073"/>
    </source>
</evidence>
<dbReference type="AlphaFoldDB" id="A0A081NIZ9"/>
<dbReference type="RefSeq" id="WP_034835733.1">
    <property type="nucleotide sequence ID" value="NZ_JOKH01000002.1"/>
</dbReference>